<dbReference type="eggNOG" id="KOG0273">
    <property type="taxonomic scope" value="Eukaryota"/>
</dbReference>
<keyword evidence="6" id="KW-0539">Nucleus</keyword>
<dbReference type="PRINTS" id="PR00320">
    <property type="entry name" value="GPROTEINBRPT"/>
</dbReference>
<dbReference type="FunFam" id="2.130.10.10:FF:000218">
    <property type="entry name" value="WD40 repeat-containing protein HOS15"/>
    <property type="match status" value="1"/>
</dbReference>
<feature type="repeat" description="WD" evidence="7">
    <location>
        <begin position="119"/>
        <end position="160"/>
    </location>
</feature>
<dbReference type="Pfam" id="PF00400">
    <property type="entry name" value="WD40"/>
    <property type="match status" value="6"/>
</dbReference>
<dbReference type="SMART" id="SM00320">
    <property type="entry name" value="WD40"/>
    <property type="match status" value="8"/>
</dbReference>
<feature type="region of interest" description="Disordered" evidence="8">
    <location>
        <begin position="89"/>
        <end position="110"/>
    </location>
</feature>
<dbReference type="EnsemblProtists" id="EKX36426">
    <property type="protein sequence ID" value="EKX36426"/>
    <property type="gene ID" value="GUITHDRAFT_158676"/>
</dbReference>
<dbReference type="SMART" id="SM00667">
    <property type="entry name" value="LisH"/>
    <property type="match status" value="1"/>
</dbReference>
<keyword evidence="2 7" id="KW-0853">WD repeat</keyword>
<dbReference type="GeneID" id="17293162"/>
<dbReference type="InterPro" id="IPR019775">
    <property type="entry name" value="WD40_repeat_CS"/>
</dbReference>
<dbReference type="SUPFAM" id="SSF50978">
    <property type="entry name" value="WD40 repeat-like"/>
    <property type="match status" value="1"/>
</dbReference>
<organism evidence="9">
    <name type="scientific">Guillardia theta (strain CCMP2712)</name>
    <name type="common">Cryptophyte</name>
    <dbReference type="NCBI Taxonomy" id="905079"/>
    <lineage>
        <taxon>Eukaryota</taxon>
        <taxon>Cryptophyceae</taxon>
        <taxon>Pyrenomonadales</taxon>
        <taxon>Geminigeraceae</taxon>
        <taxon>Guillardia</taxon>
    </lineage>
</organism>
<feature type="repeat" description="WD" evidence="7">
    <location>
        <begin position="218"/>
        <end position="259"/>
    </location>
</feature>
<dbReference type="GO" id="GO:0006357">
    <property type="term" value="P:regulation of transcription by RNA polymerase II"/>
    <property type="evidence" value="ECO:0007669"/>
    <property type="project" value="TreeGrafter"/>
</dbReference>
<feature type="repeat" description="WD" evidence="7">
    <location>
        <begin position="394"/>
        <end position="435"/>
    </location>
</feature>
<accession>L1IJL3</accession>
<dbReference type="PaxDb" id="55529-EKX36426"/>
<comment type="subcellular location">
    <subcellularLocation>
        <location evidence="1">Nucleus</location>
    </subcellularLocation>
</comment>
<dbReference type="GO" id="GO:0003714">
    <property type="term" value="F:transcription corepressor activity"/>
    <property type="evidence" value="ECO:0007669"/>
    <property type="project" value="InterPro"/>
</dbReference>
<dbReference type="PROSITE" id="PS00678">
    <property type="entry name" value="WD_REPEATS_1"/>
    <property type="match status" value="2"/>
</dbReference>
<keyword evidence="11" id="KW-1185">Reference proteome</keyword>
<dbReference type="InterPro" id="IPR001680">
    <property type="entry name" value="WD40_rpt"/>
</dbReference>
<reference evidence="11" key="2">
    <citation type="submission" date="2012-11" db="EMBL/GenBank/DDBJ databases">
        <authorList>
            <person name="Kuo A."/>
            <person name="Curtis B.A."/>
            <person name="Tanifuji G."/>
            <person name="Burki F."/>
            <person name="Gruber A."/>
            <person name="Irimia M."/>
            <person name="Maruyama S."/>
            <person name="Arias M.C."/>
            <person name="Ball S.G."/>
            <person name="Gile G.H."/>
            <person name="Hirakawa Y."/>
            <person name="Hopkins J.F."/>
            <person name="Rensing S.A."/>
            <person name="Schmutz J."/>
            <person name="Symeonidi A."/>
            <person name="Elias M."/>
            <person name="Eveleigh R.J."/>
            <person name="Herman E.K."/>
            <person name="Klute M.J."/>
            <person name="Nakayama T."/>
            <person name="Obornik M."/>
            <person name="Reyes-Prieto A."/>
            <person name="Armbrust E.V."/>
            <person name="Aves S.J."/>
            <person name="Beiko R.G."/>
            <person name="Coutinho P."/>
            <person name="Dacks J.B."/>
            <person name="Durnford D.G."/>
            <person name="Fast N.M."/>
            <person name="Green B.R."/>
            <person name="Grisdale C."/>
            <person name="Hempe F."/>
            <person name="Henrissat B."/>
            <person name="Hoppner M.P."/>
            <person name="Ishida K.-I."/>
            <person name="Kim E."/>
            <person name="Koreny L."/>
            <person name="Kroth P.G."/>
            <person name="Liu Y."/>
            <person name="Malik S.-B."/>
            <person name="Maier U.G."/>
            <person name="McRose D."/>
            <person name="Mock T."/>
            <person name="Neilson J.A."/>
            <person name="Onodera N.T."/>
            <person name="Poole A.M."/>
            <person name="Pritham E.J."/>
            <person name="Richards T.A."/>
            <person name="Rocap G."/>
            <person name="Roy S.W."/>
            <person name="Sarai C."/>
            <person name="Schaack S."/>
            <person name="Shirato S."/>
            <person name="Slamovits C.H."/>
            <person name="Spencer D.F."/>
            <person name="Suzuki S."/>
            <person name="Worden A.Z."/>
            <person name="Zauner S."/>
            <person name="Barry K."/>
            <person name="Bell C."/>
            <person name="Bharti A.K."/>
            <person name="Crow J.A."/>
            <person name="Grimwood J."/>
            <person name="Kramer R."/>
            <person name="Lindquist E."/>
            <person name="Lucas S."/>
            <person name="Salamov A."/>
            <person name="McFadden G.I."/>
            <person name="Lane C.E."/>
            <person name="Keeling P.J."/>
            <person name="Gray M.W."/>
            <person name="Grigoriev I.V."/>
            <person name="Archibald J.M."/>
        </authorList>
    </citation>
    <scope>NUCLEOTIDE SEQUENCE</scope>
    <source>
        <strain evidence="11">CCMP2712</strain>
    </source>
</reference>
<feature type="repeat" description="WD" evidence="7">
    <location>
        <begin position="343"/>
        <end position="393"/>
    </location>
</feature>
<evidence type="ECO:0000256" key="6">
    <source>
        <dbReference type="ARBA" id="ARBA00023242"/>
    </source>
</evidence>
<dbReference type="AlphaFoldDB" id="L1IJL3"/>
<evidence type="ECO:0000256" key="2">
    <source>
        <dbReference type="ARBA" id="ARBA00022574"/>
    </source>
</evidence>
<dbReference type="PANTHER" id="PTHR22846">
    <property type="entry name" value="WD40 REPEAT PROTEIN"/>
    <property type="match status" value="1"/>
</dbReference>
<dbReference type="GO" id="GO:0000118">
    <property type="term" value="C:histone deacetylase complex"/>
    <property type="evidence" value="ECO:0007669"/>
    <property type="project" value="TreeGrafter"/>
</dbReference>
<keyword evidence="3" id="KW-0677">Repeat</keyword>
<dbReference type="Gene3D" id="1.20.960.30">
    <property type="match status" value="1"/>
</dbReference>
<dbReference type="InterPro" id="IPR015943">
    <property type="entry name" value="WD40/YVTN_repeat-like_dom_sf"/>
</dbReference>
<dbReference type="PROSITE" id="PS50896">
    <property type="entry name" value="LISH"/>
    <property type="match status" value="1"/>
</dbReference>
<sequence length="470" mass="52083">MSLTSDELNYLIYRYLLESGYTHTAFSFAHESLVTKANINGADVPPGSLISFVQKGMLYVEIEQHINDDGSIIDDGGDDKLSILVPSHVQNRDNEEKEEAPEAMDEDGLEVETTKVTTLTGHENEVFTVAWNPTKSLLASGSGDSSARIWHVPTSDSGSEAERNTQWHVLEHSNAQGNEKAKDVTTLDWNSDGSLLATGSYDGHARIWNDQGKLVMTLMRHKGPVFSLKWNRTGSYLLSGSVDKTAIVWDTKTGDVVQQFAFHQAPTLDVDWRNSNSFATCSTDKMIFVCKIGEESFVKKFVGHNDEVNAIKWDPTGTMLASCSDDSTAKIWSVKQDEPLHDFRLHTKEIYTLKWSPTGPGTKNPNKPPLLATASFDSKVRIWDVEKGECIFVLSKHTEPVYSVAFNPTGDYVASGSFDKCLHVWSVKDGSLVKTLRGNSGIFEVAWNHAGDKVAACFFSKEVMIIDMKV</sequence>
<name>L1IJL3_GUITC</name>
<dbReference type="OMA" id="KWNKCGN"/>
<dbReference type="CDD" id="cd00200">
    <property type="entry name" value="WD40"/>
    <property type="match status" value="1"/>
</dbReference>
<dbReference type="Proteomes" id="UP000011087">
    <property type="component" value="Unassembled WGS sequence"/>
</dbReference>
<feature type="repeat" description="WD" evidence="7">
    <location>
        <begin position="301"/>
        <end position="342"/>
    </location>
</feature>
<dbReference type="InterPro" id="IPR006594">
    <property type="entry name" value="LisH"/>
</dbReference>
<dbReference type="KEGG" id="gtt:GUITHDRAFT_158676"/>
<evidence type="ECO:0000256" key="1">
    <source>
        <dbReference type="ARBA" id="ARBA00004123"/>
    </source>
</evidence>
<reference evidence="10" key="3">
    <citation type="submission" date="2016-03" db="UniProtKB">
        <authorList>
            <consortium name="EnsemblProtists"/>
        </authorList>
    </citation>
    <scope>IDENTIFICATION</scope>
</reference>
<evidence type="ECO:0000313" key="9">
    <source>
        <dbReference type="EMBL" id="EKX36426.1"/>
    </source>
</evidence>
<dbReference type="InterPro" id="IPR036322">
    <property type="entry name" value="WD40_repeat_dom_sf"/>
</dbReference>
<dbReference type="PROSITE" id="PS50082">
    <property type="entry name" value="WD_REPEATS_2"/>
    <property type="match status" value="6"/>
</dbReference>
<evidence type="ECO:0000256" key="5">
    <source>
        <dbReference type="ARBA" id="ARBA00023163"/>
    </source>
</evidence>
<evidence type="ECO:0000313" key="11">
    <source>
        <dbReference type="Proteomes" id="UP000011087"/>
    </source>
</evidence>
<feature type="repeat" description="WD" evidence="7">
    <location>
        <begin position="184"/>
        <end position="209"/>
    </location>
</feature>
<dbReference type="STRING" id="905079.L1IJL3"/>
<dbReference type="HOGENOM" id="CLU_007609_1_1_1"/>
<protein>
    <submittedName>
        <fullName evidence="9 10">Uncharacterized protein</fullName>
    </submittedName>
</protein>
<dbReference type="InterPro" id="IPR045183">
    <property type="entry name" value="Ebi-like"/>
</dbReference>
<feature type="compositionally biased region" description="Acidic residues" evidence="8">
    <location>
        <begin position="96"/>
        <end position="110"/>
    </location>
</feature>
<keyword evidence="5" id="KW-0804">Transcription</keyword>
<evidence type="ECO:0000256" key="8">
    <source>
        <dbReference type="SAM" id="MobiDB-lite"/>
    </source>
</evidence>
<proteinExistence type="predicted"/>
<dbReference type="OrthoDB" id="1367865at2759"/>
<evidence type="ECO:0000256" key="3">
    <source>
        <dbReference type="ARBA" id="ARBA00022737"/>
    </source>
</evidence>
<dbReference type="FunFam" id="1.20.960.30:FF:000001">
    <property type="entry name" value="F-box-like/WD repeat-containing protein TBL1XR1"/>
    <property type="match status" value="1"/>
</dbReference>
<dbReference type="Gene3D" id="2.130.10.10">
    <property type="entry name" value="YVTN repeat-like/Quinoprotein amine dehydrogenase"/>
    <property type="match status" value="1"/>
</dbReference>
<evidence type="ECO:0000256" key="7">
    <source>
        <dbReference type="PROSITE-ProRule" id="PRU00221"/>
    </source>
</evidence>
<dbReference type="InterPro" id="IPR020472">
    <property type="entry name" value="WD40_PAC1"/>
</dbReference>
<reference evidence="9 11" key="1">
    <citation type="journal article" date="2012" name="Nature">
        <title>Algal genomes reveal evolutionary mosaicism and the fate of nucleomorphs.</title>
        <authorList>
            <consortium name="DOE Joint Genome Institute"/>
            <person name="Curtis B.A."/>
            <person name="Tanifuji G."/>
            <person name="Burki F."/>
            <person name="Gruber A."/>
            <person name="Irimia M."/>
            <person name="Maruyama S."/>
            <person name="Arias M.C."/>
            <person name="Ball S.G."/>
            <person name="Gile G.H."/>
            <person name="Hirakawa Y."/>
            <person name="Hopkins J.F."/>
            <person name="Kuo A."/>
            <person name="Rensing S.A."/>
            <person name="Schmutz J."/>
            <person name="Symeonidi A."/>
            <person name="Elias M."/>
            <person name="Eveleigh R.J."/>
            <person name="Herman E.K."/>
            <person name="Klute M.J."/>
            <person name="Nakayama T."/>
            <person name="Obornik M."/>
            <person name="Reyes-Prieto A."/>
            <person name="Armbrust E.V."/>
            <person name="Aves S.J."/>
            <person name="Beiko R.G."/>
            <person name="Coutinho P."/>
            <person name="Dacks J.B."/>
            <person name="Durnford D.G."/>
            <person name="Fast N.M."/>
            <person name="Green B.R."/>
            <person name="Grisdale C.J."/>
            <person name="Hempel F."/>
            <person name="Henrissat B."/>
            <person name="Hoppner M.P."/>
            <person name="Ishida K."/>
            <person name="Kim E."/>
            <person name="Koreny L."/>
            <person name="Kroth P.G."/>
            <person name="Liu Y."/>
            <person name="Malik S.B."/>
            <person name="Maier U.G."/>
            <person name="McRose D."/>
            <person name="Mock T."/>
            <person name="Neilson J.A."/>
            <person name="Onodera N.T."/>
            <person name="Poole A.M."/>
            <person name="Pritham E.J."/>
            <person name="Richards T.A."/>
            <person name="Rocap G."/>
            <person name="Roy S.W."/>
            <person name="Sarai C."/>
            <person name="Schaack S."/>
            <person name="Shirato S."/>
            <person name="Slamovits C.H."/>
            <person name="Spencer D.F."/>
            <person name="Suzuki S."/>
            <person name="Worden A.Z."/>
            <person name="Zauner S."/>
            <person name="Barry K."/>
            <person name="Bell C."/>
            <person name="Bharti A.K."/>
            <person name="Crow J.A."/>
            <person name="Grimwood J."/>
            <person name="Kramer R."/>
            <person name="Lindquist E."/>
            <person name="Lucas S."/>
            <person name="Salamov A."/>
            <person name="McFadden G.I."/>
            <person name="Lane C.E."/>
            <person name="Keeling P.J."/>
            <person name="Gray M.W."/>
            <person name="Grigoriev I.V."/>
            <person name="Archibald J.M."/>
        </authorList>
    </citation>
    <scope>NUCLEOTIDE SEQUENCE</scope>
    <source>
        <strain evidence="9 11">CCMP2712</strain>
    </source>
</reference>
<evidence type="ECO:0000313" key="10">
    <source>
        <dbReference type="EnsemblProtists" id="EKX36426"/>
    </source>
</evidence>
<keyword evidence="4" id="KW-0805">Transcription regulation</keyword>
<dbReference type="Pfam" id="PF08513">
    <property type="entry name" value="LisH"/>
    <property type="match status" value="1"/>
</dbReference>
<dbReference type="EMBL" id="JH993074">
    <property type="protein sequence ID" value="EKX36426.1"/>
    <property type="molecule type" value="Genomic_DNA"/>
</dbReference>
<dbReference type="PANTHER" id="PTHR22846:SF2">
    <property type="entry name" value="F-BOX-LIKE_WD REPEAT-CONTAINING PROTEIN EBI"/>
    <property type="match status" value="1"/>
</dbReference>
<evidence type="ECO:0000256" key="4">
    <source>
        <dbReference type="ARBA" id="ARBA00023015"/>
    </source>
</evidence>
<dbReference type="PROSITE" id="PS50294">
    <property type="entry name" value="WD_REPEATS_REGION"/>
    <property type="match status" value="6"/>
</dbReference>
<dbReference type="RefSeq" id="XP_005823406.1">
    <property type="nucleotide sequence ID" value="XM_005823349.1"/>
</dbReference>
<gene>
    <name evidence="9" type="ORF">GUITHDRAFT_158676</name>
</gene>